<accession>A0A6I1HVG8</accession>
<proteinExistence type="predicted"/>
<gene>
    <name evidence="1" type="ORF">GCN75_26080</name>
</gene>
<name>A0A6I1HVG8_9BURK</name>
<protein>
    <submittedName>
        <fullName evidence="1">Uncharacterized protein</fullName>
    </submittedName>
</protein>
<organism evidence="1 2">
    <name type="scientific">Janthinobacterium violaceinigrum</name>
    <dbReference type="NCBI Taxonomy" id="2654252"/>
    <lineage>
        <taxon>Bacteria</taxon>
        <taxon>Pseudomonadati</taxon>
        <taxon>Pseudomonadota</taxon>
        <taxon>Betaproteobacteria</taxon>
        <taxon>Burkholderiales</taxon>
        <taxon>Oxalobacteraceae</taxon>
        <taxon>Janthinobacterium</taxon>
    </lineage>
</organism>
<evidence type="ECO:0000313" key="2">
    <source>
        <dbReference type="Proteomes" id="UP000468717"/>
    </source>
</evidence>
<keyword evidence="2" id="KW-1185">Reference proteome</keyword>
<evidence type="ECO:0000313" key="1">
    <source>
        <dbReference type="EMBL" id="KAB8059627.1"/>
    </source>
</evidence>
<comment type="caution">
    <text evidence="1">The sequence shown here is derived from an EMBL/GenBank/DDBJ whole genome shotgun (WGS) entry which is preliminary data.</text>
</comment>
<dbReference type="AlphaFoldDB" id="A0A6I1HVG8"/>
<sequence>MQEKLELTRIGSDDDMMELCIQVCDGTSTFSNRVYVSHQYMRNTITGLHTFKDRVHGGIYDLRFGEFGPEYASGALHARFHFHERGKLLISVTMQSSYSNFGVKNVASEATLYLMSEPALLDNFIQSLRALSDGQQQCAMLEGIDTAWSL</sequence>
<reference evidence="1 2" key="1">
    <citation type="submission" date="2019-10" db="EMBL/GenBank/DDBJ databases">
        <title>Three novel species isolated from a subtropical stream in China.</title>
        <authorList>
            <person name="Lu H."/>
        </authorList>
    </citation>
    <scope>NUCLEOTIDE SEQUENCE [LARGE SCALE GENOMIC DNA]</scope>
    <source>
        <strain evidence="1 2">FT13W</strain>
    </source>
</reference>
<dbReference type="EMBL" id="WFLI01000049">
    <property type="protein sequence ID" value="KAB8059627.1"/>
    <property type="molecule type" value="Genomic_DNA"/>
</dbReference>
<dbReference type="RefSeq" id="WP_152284956.1">
    <property type="nucleotide sequence ID" value="NZ_WFLI01000049.1"/>
</dbReference>
<dbReference type="Proteomes" id="UP000468717">
    <property type="component" value="Unassembled WGS sequence"/>
</dbReference>